<dbReference type="InterPro" id="IPR000683">
    <property type="entry name" value="Gfo/Idh/MocA-like_OxRdtase_N"/>
</dbReference>
<feature type="domain" description="Gfo/Idh/MocA-like oxidoreductase N-terminal" evidence="1">
    <location>
        <begin position="4"/>
        <end position="114"/>
    </location>
</feature>
<dbReference type="GO" id="GO:0000166">
    <property type="term" value="F:nucleotide binding"/>
    <property type="evidence" value="ECO:0007669"/>
    <property type="project" value="InterPro"/>
</dbReference>
<sequence>MAPIRIAIVGLGKIARDQHLPALGRSADYDLVAIASRNAAADEIPSFATLDELLGSGIALDAVSLCTPPQGRHAIARAAIAAGLHVMLEKPPGASVSEVLDLADAAAAKGVSLFASWHTRAAPAIEPARSLLAGRTIESVSIVWREDVRRWHPGQDWIWEPAGMGVFDPGINALSAATRILPRALFLEAAELSFPENRAAPIAAQLRLSDAARTPISADFDWRETGPQSWDIHVATKEGPVLLSKGGAALAVDGETVIDGGEIEVEYPNLYAHFADLVRGGRSDVDLAPLRLVADAFMLGRRRSVESFSE</sequence>
<dbReference type="Proteomes" id="UP000241167">
    <property type="component" value="Unassembled WGS sequence"/>
</dbReference>
<dbReference type="PANTHER" id="PTHR43818">
    <property type="entry name" value="BCDNA.GH03377"/>
    <property type="match status" value="1"/>
</dbReference>
<evidence type="ECO:0000313" key="2">
    <source>
        <dbReference type="EMBL" id="PSJ40673.1"/>
    </source>
</evidence>
<dbReference type="EMBL" id="PXYI01000003">
    <property type="protein sequence ID" value="PSJ40673.1"/>
    <property type="molecule type" value="Genomic_DNA"/>
</dbReference>
<organism evidence="2 3">
    <name type="scientific">Allosphingosinicella deserti</name>
    <dbReference type="NCBI Taxonomy" id="2116704"/>
    <lineage>
        <taxon>Bacteria</taxon>
        <taxon>Pseudomonadati</taxon>
        <taxon>Pseudomonadota</taxon>
        <taxon>Alphaproteobacteria</taxon>
        <taxon>Sphingomonadales</taxon>
        <taxon>Sphingomonadaceae</taxon>
        <taxon>Allosphingosinicella</taxon>
    </lineage>
</organism>
<reference evidence="2 3" key="1">
    <citation type="submission" date="2018-03" db="EMBL/GenBank/DDBJ databases">
        <title>The draft genome of Sphingosinicella sp. GL-C-18.</title>
        <authorList>
            <person name="Liu L."/>
            <person name="Li L."/>
            <person name="Liang L."/>
            <person name="Zhang X."/>
            <person name="Wang T."/>
        </authorList>
    </citation>
    <scope>NUCLEOTIDE SEQUENCE [LARGE SCALE GENOMIC DNA]</scope>
    <source>
        <strain evidence="2 3">GL-C-18</strain>
    </source>
</reference>
<comment type="caution">
    <text evidence="2">The sequence shown here is derived from an EMBL/GenBank/DDBJ whole genome shotgun (WGS) entry which is preliminary data.</text>
</comment>
<dbReference type="Pfam" id="PF01408">
    <property type="entry name" value="GFO_IDH_MocA"/>
    <property type="match status" value="1"/>
</dbReference>
<dbReference type="InterPro" id="IPR036291">
    <property type="entry name" value="NAD(P)-bd_dom_sf"/>
</dbReference>
<accession>A0A2P7QRS1</accession>
<dbReference type="OrthoDB" id="9813657at2"/>
<gene>
    <name evidence="2" type="ORF">C7I55_10185</name>
</gene>
<protein>
    <submittedName>
        <fullName evidence="2">Galactose 1-dehydrogenase</fullName>
    </submittedName>
</protein>
<proteinExistence type="predicted"/>
<dbReference type="RefSeq" id="WP_106512822.1">
    <property type="nucleotide sequence ID" value="NZ_PXYI01000003.1"/>
</dbReference>
<name>A0A2P7QRS1_9SPHN</name>
<dbReference type="Gene3D" id="3.30.360.10">
    <property type="entry name" value="Dihydrodipicolinate Reductase, domain 2"/>
    <property type="match status" value="1"/>
</dbReference>
<evidence type="ECO:0000259" key="1">
    <source>
        <dbReference type="Pfam" id="PF01408"/>
    </source>
</evidence>
<evidence type="ECO:0000313" key="3">
    <source>
        <dbReference type="Proteomes" id="UP000241167"/>
    </source>
</evidence>
<dbReference type="PANTHER" id="PTHR43818:SF7">
    <property type="entry name" value="DEHYDROGENASE"/>
    <property type="match status" value="1"/>
</dbReference>
<dbReference type="AlphaFoldDB" id="A0A2P7QRS1"/>
<dbReference type="SUPFAM" id="SSF51735">
    <property type="entry name" value="NAD(P)-binding Rossmann-fold domains"/>
    <property type="match status" value="1"/>
</dbReference>
<dbReference type="InterPro" id="IPR050463">
    <property type="entry name" value="Gfo/Idh/MocA_oxidrdct_glycsds"/>
</dbReference>
<keyword evidence="3" id="KW-1185">Reference proteome</keyword>
<dbReference type="Gene3D" id="3.40.50.720">
    <property type="entry name" value="NAD(P)-binding Rossmann-like Domain"/>
    <property type="match status" value="1"/>
</dbReference>